<dbReference type="InterPro" id="IPR029035">
    <property type="entry name" value="DHS-like_NAD/FAD-binding_dom"/>
</dbReference>
<evidence type="ECO:0000256" key="1">
    <source>
        <dbReference type="ARBA" id="ARBA00007812"/>
    </source>
</evidence>
<dbReference type="GO" id="GO:0000287">
    <property type="term" value="F:magnesium ion binding"/>
    <property type="evidence" value="ECO:0007669"/>
    <property type="project" value="InterPro"/>
</dbReference>
<evidence type="ECO:0000256" key="2">
    <source>
        <dbReference type="ARBA" id="ARBA00023052"/>
    </source>
</evidence>
<evidence type="ECO:0000256" key="3">
    <source>
        <dbReference type="RuleBase" id="RU362132"/>
    </source>
</evidence>
<feature type="domain" description="Thiamine pyrophosphate enzyme central" evidence="4">
    <location>
        <begin position="194"/>
        <end position="330"/>
    </location>
</feature>
<feature type="domain" description="Thiamine pyrophosphate enzyme N-terminal TPP-binding" evidence="6">
    <location>
        <begin position="5"/>
        <end position="123"/>
    </location>
</feature>
<dbReference type="GO" id="GO:0030976">
    <property type="term" value="F:thiamine pyrophosphate binding"/>
    <property type="evidence" value="ECO:0007669"/>
    <property type="project" value="InterPro"/>
</dbReference>
<dbReference type="InterPro" id="IPR012000">
    <property type="entry name" value="Thiamin_PyroP_enz_cen_dom"/>
</dbReference>
<evidence type="ECO:0000259" key="6">
    <source>
        <dbReference type="Pfam" id="PF02776"/>
    </source>
</evidence>
<dbReference type="EC" id="2.2.1.6" evidence="7"/>
<dbReference type="Gene3D" id="3.40.50.970">
    <property type="match status" value="2"/>
</dbReference>
<dbReference type="CDD" id="cd00568">
    <property type="entry name" value="TPP_enzymes"/>
    <property type="match status" value="1"/>
</dbReference>
<dbReference type="GO" id="GO:0003984">
    <property type="term" value="F:acetolactate synthase activity"/>
    <property type="evidence" value="ECO:0007669"/>
    <property type="project" value="UniProtKB-EC"/>
</dbReference>
<sequence length="546" mass="58731">MPKLSGGQTVIESLKAQGVDTVFGIISIHNLDLFDSLFSSQDTLRFVGGRLELGCGFMADGYARATGKPGVLFTSTGPGAADSMGAMGEAYFSGSPILEITTNVEQEFIGSGKLATHETKDQLGMFKAVTDWNASIPEVESIPDNITEAFDRFQTRRPRPIELEIPTDLLGAVADVEMLTARQPDIPQGDPNKVEQALHMLLKAKRPAILVGEEVQQLGGTQQIVELAEKIGAAVVTADGAKGAFPEDHAQSLGQIMGNRIWGKNPVQEWLGTCDLVVVLGSIMPQRSTAGIGLKLPKDIVHVLLDGEAIGKNYDATVPIVANSQAVVQQWLGAIGGQDVHKGSAFQDDITATRGNIRQTLEETWGNELRVFETIRSVTPRNTIFSLDPTVGASRATRCLEIFEPRTYMHPHGWLGLGFAFPAAVGAKVGKPDNPVVCVTGDGGFQYNFQELATCAQYGIHPVVLMFNDNAWGVLKGFQGDRFGEARRFGSDLVNPDFVKIFESYGFEGTKVTDVKQLGKALENAITSGKTHLVEVQTPDGFGALT</sequence>
<name>A0A160VB48_9ZZZZ</name>
<dbReference type="InterPro" id="IPR011766">
    <property type="entry name" value="TPP_enzyme_TPP-bd"/>
</dbReference>
<dbReference type="GO" id="GO:0050660">
    <property type="term" value="F:flavin adenine dinucleotide binding"/>
    <property type="evidence" value="ECO:0007669"/>
    <property type="project" value="TreeGrafter"/>
</dbReference>
<dbReference type="GO" id="GO:0009097">
    <property type="term" value="P:isoleucine biosynthetic process"/>
    <property type="evidence" value="ECO:0007669"/>
    <property type="project" value="TreeGrafter"/>
</dbReference>
<proteinExistence type="inferred from homology"/>
<reference evidence="7" key="1">
    <citation type="submission" date="2015-10" db="EMBL/GenBank/DDBJ databases">
        <authorList>
            <person name="Gilbert D.G."/>
        </authorList>
    </citation>
    <scope>NUCLEOTIDE SEQUENCE</scope>
</reference>
<dbReference type="InterPro" id="IPR012001">
    <property type="entry name" value="Thiamin_PyroP_enz_TPP-bd_dom"/>
</dbReference>
<dbReference type="PROSITE" id="PS00187">
    <property type="entry name" value="TPP_ENZYMES"/>
    <property type="match status" value="1"/>
</dbReference>
<dbReference type="PANTHER" id="PTHR18968">
    <property type="entry name" value="THIAMINE PYROPHOSPHATE ENZYMES"/>
    <property type="match status" value="1"/>
</dbReference>
<dbReference type="InterPro" id="IPR029061">
    <property type="entry name" value="THDP-binding"/>
</dbReference>
<dbReference type="SUPFAM" id="SSF52518">
    <property type="entry name" value="Thiamin diphosphate-binding fold (THDP-binding)"/>
    <property type="match status" value="2"/>
</dbReference>
<keyword evidence="7" id="KW-0808">Transferase</keyword>
<keyword evidence="2 3" id="KW-0786">Thiamine pyrophosphate</keyword>
<dbReference type="AlphaFoldDB" id="A0A160VB48"/>
<dbReference type="CDD" id="cd07035">
    <property type="entry name" value="TPP_PYR_POX_like"/>
    <property type="match status" value="1"/>
</dbReference>
<dbReference type="Gene3D" id="3.40.50.1220">
    <property type="entry name" value="TPP-binding domain"/>
    <property type="match status" value="1"/>
</dbReference>
<evidence type="ECO:0000259" key="4">
    <source>
        <dbReference type="Pfam" id="PF00205"/>
    </source>
</evidence>
<gene>
    <name evidence="7" type="ORF">MGWOODY_Clf213</name>
</gene>
<evidence type="ECO:0000313" key="7">
    <source>
        <dbReference type="EMBL" id="CUV03454.1"/>
    </source>
</evidence>
<dbReference type="InterPro" id="IPR045229">
    <property type="entry name" value="TPP_enz"/>
</dbReference>
<comment type="similarity">
    <text evidence="1 3">Belongs to the TPP enzyme family.</text>
</comment>
<dbReference type="SUPFAM" id="SSF52467">
    <property type="entry name" value="DHS-like NAD/FAD-binding domain"/>
    <property type="match status" value="1"/>
</dbReference>
<dbReference type="Pfam" id="PF02776">
    <property type="entry name" value="TPP_enzyme_N"/>
    <property type="match status" value="1"/>
</dbReference>
<protein>
    <submittedName>
        <fullName evidence="7">Acetolactate synthase large subunit</fullName>
        <ecNumber evidence="7">2.2.1.6</ecNumber>
    </submittedName>
</protein>
<dbReference type="EMBL" id="FAXA01000422">
    <property type="protein sequence ID" value="CUV03454.1"/>
    <property type="molecule type" value="Genomic_DNA"/>
</dbReference>
<dbReference type="InterPro" id="IPR000399">
    <property type="entry name" value="TPP-bd_CS"/>
</dbReference>
<dbReference type="Pfam" id="PF00205">
    <property type="entry name" value="TPP_enzyme_M"/>
    <property type="match status" value="1"/>
</dbReference>
<dbReference type="PANTHER" id="PTHR18968:SF167">
    <property type="entry name" value="ACETOLACTATE SYNTHASE LARGE SUBUNIT ILVB2-RELATED"/>
    <property type="match status" value="1"/>
</dbReference>
<organism evidence="7">
    <name type="scientific">hydrothermal vent metagenome</name>
    <dbReference type="NCBI Taxonomy" id="652676"/>
    <lineage>
        <taxon>unclassified sequences</taxon>
        <taxon>metagenomes</taxon>
        <taxon>ecological metagenomes</taxon>
    </lineage>
</organism>
<evidence type="ECO:0000259" key="5">
    <source>
        <dbReference type="Pfam" id="PF02775"/>
    </source>
</evidence>
<dbReference type="GO" id="GO:0009099">
    <property type="term" value="P:L-valine biosynthetic process"/>
    <property type="evidence" value="ECO:0007669"/>
    <property type="project" value="TreeGrafter"/>
</dbReference>
<dbReference type="Pfam" id="PF02775">
    <property type="entry name" value="TPP_enzyme_C"/>
    <property type="match status" value="1"/>
</dbReference>
<feature type="domain" description="Thiamine pyrophosphate enzyme TPP-binding" evidence="5">
    <location>
        <begin position="396"/>
        <end position="536"/>
    </location>
</feature>
<dbReference type="GO" id="GO:0005948">
    <property type="term" value="C:acetolactate synthase complex"/>
    <property type="evidence" value="ECO:0007669"/>
    <property type="project" value="TreeGrafter"/>
</dbReference>
<accession>A0A160VB48</accession>